<feature type="transmembrane region" description="Helical" evidence="1">
    <location>
        <begin position="252"/>
        <end position="274"/>
    </location>
</feature>
<feature type="domain" description="AMP-binding enzyme C-terminal" evidence="3">
    <location>
        <begin position="461"/>
        <end position="535"/>
    </location>
</feature>
<evidence type="ECO:0000256" key="1">
    <source>
        <dbReference type="SAM" id="Phobius"/>
    </source>
</evidence>
<dbReference type="InterPro" id="IPR020845">
    <property type="entry name" value="AMP-binding_CS"/>
</dbReference>
<dbReference type="OrthoDB" id="9803968at2"/>
<dbReference type="InterPro" id="IPR025110">
    <property type="entry name" value="AMP-bd_C"/>
</dbReference>
<protein>
    <submittedName>
        <fullName evidence="4">Long-chain fatty acid--CoA ligase</fullName>
    </submittedName>
</protein>
<dbReference type="Proteomes" id="UP000216411">
    <property type="component" value="Unassembled WGS sequence"/>
</dbReference>
<dbReference type="PANTHER" id="PTHR43767:SF1">
    <property type="entry name" value="NONRIBOSOMAL PEPTIDE SYNTHASE PES1 (EUROFUNG)-RELATED"/>
    <property type="match status" value="1"/>
</dbReference>
<feature type="domain" description="AMP-dependent synthetase/ligase" evidence="2">
    <location>
        <begin position="59"/>
        <end position="413"/>
    </location>
</feature>
<sequence length="555" mass="62147">MSKEKYDMNNEDYILNGNDYWPASILDGLTSHRFMDQDFDFYPDVPTNLYDALCHNAFVLPDSVCIVDDSGKTYTFIEFLKLVDNFSNMLFYNYHVGPSSHIALLLYNGIEFCVSFLAIIKLGGIMIPLPTKYKKEEILSLIRKSNLTGIILDQSFQTWFEPSFDSLPYFTICVNGDYENCGLPLSEENYFTTAVSCTARAADTAIIMFTSGTTSRSKGVMITNYNIMHAVAVYQKIFHITSNDTSIIPVPIYHVTGLIGLFGLFIYTGGCIHLHKLFNAKRVLYEIEKYQISFLHGSPTVFSLLLELADSYTSLPSLRILACGSSNMPKQKILQLHNWLPNAQFRTVYGLTETSSPASIFPDDAALSNFICSSGHPIPGVMFKICDESGNSLPPQRIGSIFVKGTVVLAGYYHQETELFQNDWLDTGDLGYFNPEGYLYIVDRKKDMINRGGEKICSFDVENALYNLEGVREAAVVGILDAIYGEVPAAMVVPEQGFLMTEESIKKQLSSQLAKFQIPTKVIVAKALPLTPNSKINKRAIKRIITQNLNKNSVK</sequence>
<keyword evidence="4" id="KW-0436">Ligase</keyword>
<evidence type="ECO:0000259" key="2">
    <source>
        <dbReference type="Pfam" id="PF00501"/>
    </source>
</evidence>
<dbReference type="EMBL" id="NOKA02000112">
    <property type="protein sequence ID" value="RDY27352.1"/>
    <property type="molecule type" value="Genomic_DNA"/>
</dbReference>
<keyword evidence="1" id="KW-1133">Transmembrane helix</keyword>
<keyword evidence="1" id="KW-0472">Membrane</keyword>
<dbReference type="Gene3D" id="3.40.50.12780">
    <property type="entry name" value="N-terminal domain of ligase-like"/>
    <property type="match status" value="1"/>
</dbReference>
<comment type="caution">
    <text evidence="4">The sequence shown here is derived from an EMBL/GenBank/DDBJ whole genome shotgun (WGS) entry which is preliminary data.</text>
</comment>
<dbReference type="InterPro" id="IPR042099">
    <property type="entry name" value="ANL_N_sf"/>
</dbReference>
<keyword evidence="5" id="KW-1185">Reference proteome</keyword>
<dbReference type="InterPro" id="IPR000873">
    <property type="entry name" value="AMP-dep_synth/lig_dom"/>
</dbReference>
<accession>A0A371J3J1</accession>
<dbReference type="AlphaFoldDB" id="A0A371J3J1"/>
<dbReference type="InterPro" id="IPR050237">
    <property type="entry name" value="ATP-dep_AMP-bd_enzyme"/>
</dbReference>
<dbReference type="InterPro" id="IPR045851">
    <property type="entry name" value="AMP-bd_C_sf"/>
</dbReference>
<dbReference type="Pfam" id="PF13193">
    <property type="entry name" value="AMP-binding_C"/>
    <property type="match status" value="1"/>
</dbReference>
<evidence type="ECO:0000313" key="4">
    <source>
        <dbReference type="EMBL" id="RDY27352.1"/>
    </source>
</evidence>
<dbReference type="CDD" id="cd04433">
    <property type="entry name" value="AFD_class_I"/>
    <property type="match status" value="1"/>
</dbReference>
<dbReference type="GO" id="GO:0016878">
    <property type="term" value="F:acid-thiol ligase activity"/>
    <property type="evidence" value="ECO:0007669"/>
    <property type="project" value="UniProtKB-ARBA"/>
</dbReference>
<evidence type="ECO:0000259" key="3">
    <source>
        <dbReference type="Pfam" id="PF13193"/>
    </source>
</evidence>
<gene>
    <name evidence="4" type="ORF">CG710_020845</name>
</gene>
<dbReference type="Gene3D" id="3.30.300.30">
    <property type="match status" value="1"/>
</dbReference>
<keyword evidence="1" id="KW-0812">Transmembrane</keyword>
<dbReference type="PROSITE" id="PS00455">
    <property type="entry name" value="AMP_BINDING"/>
    <property type="match status" value="1"/>
</dbReference>
<dbReference type="SUPFAM" id="SSF56801">
    <property type="entry name" value="Acetyl-CoA synthetase-like"/>
    <property type="match status" value="1"/>
</dbReference>
<proteinExistence type="predicted"/>
<dbReference type="PANTHER" id="PTHR43767">
    <property type="entry name" value="LONG-CHAIN-FATTY-ACID--COA LIGASE"/>
    <property type="match status" value="1"/>
</dbReference>
<name>A0A371J3J1_9FIRM</name>
<reference evidence="4 5" key="1">
    <citation type="journal article" date="2017" name="Genome Announc.">
        <title>Draft Genome Sequence of a Sporulating and Motile Strain of Lachnotalea glycerini Isolated from Water in Quebec City, Canada.</title>
        <authorList>
            <person name="Maheux A.F."/>
            <person name="Boudreau D.K."/>
            <person name="Berube E."/>
            <person name="Boissinot M."/>
            <person name="Raymond F."/>
            <person name="Brodeur S."/>
            <person name="Corbeil J."/>
            <person name="Isabel S."/>
            <person name="Omar R.F."/>
            <person name="Bergeron M.G."/>
        </authorList>
    </citation>
    <scope>NUCLEOTIDE SEQUENCE [LARGE SCALE GENOMIC DNA]</scope>
    <source>
        <strain evidence="4 5">CCRI-19302</strain>
    </source>
</reference>
<evidence type="ECO:0000313" key="5">
    <source>
        <dbReference type="Proteomes" id="UP000216411"/>
    </source>
</evidence>
<dbReference type="Pfam" id="PF00501">
    <property type="entry name" value="AMP-binding"/>
    <property type="match status" value="1"/>
</dbReference>
<organism evidence="4 5">
    <name type="scientific">Lachnotalea glycerini</name>
    <dbReference type="NCBI Taxonomy" id="1763509"/>
    <lineage>
        <taxon>Bacteria</taxon>
        <taxon>Bacillati</taxon>
        <taxon>Bacillota</taxon>
        <taxon>Clostridia</taxon>
        <taxon>Lachnospirales</taxon>
        <taxon>Lachnospiraceae</taxon>
        <taxon>Lachnotalea</taxon>
    </lineage>
</organism>